<evidence type="ECO:0000313" key="2">
    <source>
        <dbReference type="EMBL" id="PKE27297.1"/>
    </source>
</evidence>
<comment type="caution">
    <text evidence="2">The sequence shown here is derived from an EMBL/GenBank/DDBJ whole genome shotgun (WGS) entry which is preliminary data.</text>
</comment>
<dbReference type="SUPFAM" id="SSF53271">
    <property type="entry name" value="PRTase-like"/>
    <property type="match status" value="1"/>
</dbReference>
<dbReference type="InterPro" id="IPR029057">
    <property type="entry name" value="PRTase-like"/>
</dbReference>
<protein>
    <submittedName>
        <fullName evidence="2">Amidophosphoribosyltransferase</fullName>
    </submittedName>
</protein>
<dbReference type="InterPro" id="IPR000836">
    <property type="entry name" value="PRTase_dom"/>
</dbReference>
<organism evidence="2 3">
    <name type="scientific">Macrococcoides caseolyticum</name>
    <dbReference type="NCBI Taxonomy" id="69966"/>
    <lineage>
        <taxon>Bacteria</taxon>
        <taxon>Bacillati</taxon>
        <taxon>Bacillota</taxon>
        <taxon>Bacilli</taxon>
        <taxon>Bacillales</taxon>
        <taxon>Staphylococcaceae</taxon>
        <taxon>Macrococcoides</taxon>
    </lineage>
</organism>
<name>A0A855H4Y0_9STAP</name>
<dbReference type="EMBL" id="PIXC01000001">
    <property type="protein sequence ID" value="PKE27297.1"/>
    <property type="molecule type" value="Genomic_DNA"/>
</dbReference>
<evidence type="ECO:0000313" key="3">
    <source>
        <dbReference type="Proteomes" id="UP000233482"/>
    </source>
</evidence>
<accession>A0A855H4Y0</accession>
<dbReference type="GO" id="GO:0016757">
    <property type="term" value="F:glycosyltransferase activity"/>
    <property type="evidence" value="ECO:0007669"/>
    <property type="project" value="UniProtKB-KW"/>
</dbReference>
<dbReference type="Gene3D" id="3.40.50.2020">
    <property type="match status" value="1"/>
</dbReference>
<dbReference type="PANTHER" id="PTHR47505">
    <property type="entry name" value="DNA UTILIZATION PROTEIN YHGH"/>
    <property type="match status" value="1"/>
</dbReference>
<proteinExistence type="inferred from homology"/>
<dbReference type="InterPro" id="IPR051910">
    <property type="entry name" value="ComF/GntX_DNA_util-trans"/>
</dbReference>
<sequence length="226" mass="26142">MINRCLLCEALIPLTLTVNTLFHKPKFLCEQCTSSFTKMDTRRCEHCHKKLAEDEIECRDCLFLAKLNVKIEKIYTIADYTPFVKSMILQYKGLGDYVLSKAFAEILLHHYSAYFFKKYDYIISMPISKTRLHDRGFNQVAAILDAAQILHQDVLGTQYRDKQSRMTKKERLQQTNPFYMKQPVKTGARILLIDDIYTTGLTVHQAASVLLSNKDCRVEVLAFARA</sequence>
<evidence type="ECO:0000256" key="1">
    <source>
        <dbReference type="ARBA" id="ARBA00008007"/>
    </source>
</evidence>
<reference evidence="2 3" key="1">
    <citation type="submission" date="2017-12" db="EMBL/GenBank/DDBJ databases">
        <title>Genomics of Macrococcus caseolyticus.</title>
        <authorList>
            <person name="MacFadyen A.C."/>
            <person name="Paterson G.K."/>
        </authorList>
    </citation>
    <scope>NUCLEOTIDE SEQUENCE [LARGE SCALE GENOMIC DNA]</scope>
    <source>
        <strain evidence="2 3">5788_EF188</strain>
    </source>
</reference>
<gene>
    <name evidence="2" type="ORF">CW686_00445</name>
</gene>
<comment type="similarity">
    <text evidence="1">Belongs to the ComF/GntX family.</text>
</comment>
<keyword evidence="2" id="KW-0808">Transferase</keyword>
<dbReference type="Proteomes" id="UP000233482">
    <property type="component" value="Unassembled WGS sequence"/>
</dbReference>
<dbReference type="AlphaFoldDB" id="A0A855H4Y0"/>
<keyword evidence="2" id="KW-0328">Glycosyltransferase</keyword>
<dbReference type="PANTHER" id="PTHR47505:SF1">
    <property type="entry name" value="DNA UTILIZATION PROTEIN YHGH"/>
    <property type="match status" value="1"/>
</dbReference>
<dbReference type="RefSeq" id="WP_101144010.1">
    <property type="nucleotide sequence ID" value="NZ_CP073801.1"/>
</dbReference>
<dbReference type="CDD" id="cd06223">
    <property type="entry name" value="PRTases_typeI"/>
    <property type="match status" value="1"/>
</dbReference>